<feature type="repeat" description="ARM" evidence="2">
    <location>
        <begin position="117"/>
        <end position="150"/>
    </location>
</feature>
<reference evidence="5 6" key="1">
    <citation type="journal article" date="2017" name="Nature">
        <title>The Apostasia genome and the evolution of orchids.</title>
        <authorList>
            <person name="Zhang G.Q."/>
            <person name="Liu K.W."/>
            <person name="Li Z."/>
            <person name="Lohaus R."/>
            <person name="Hsiao Y.Y."/>
            <person name="Niu S.C."/>
            <person name="Wang J.Y."/>
            <person name="Lin Y.C."/>
            <person name="Xu Q."/>
            <person name="Chen L.J."/>
            <person name="Yoshida K."/>
            <person name="Fujiwara S."/>
            <person name="Wang Z.W."/>
            <person name="Zhang Y.Q."/>
            <person name="Mitsuda N."/>
            <person name="Wang M."/>
            <person name="Liu G.H."/>
            <person name="Pecoraro L."/>
            <person name="Huang H.X."/>
            <person name="Xiao X.J."/>
            <person name="Lin M."/>
            <person name="Wu X.Y."/>
            <person name="Wu W.L."/>
            <person name="Chen Y.Y."/>
            <person name="Chang S.B."/>
            <person name="Sakamoto S."/>
            <person name="Ohme-Takagi M."/>
            <person name="Yagi M."/>
            <person name="Zeng S.J."/>
            <person name="Shen C.Y."/>
            <person name="Yeh C.M."/>
            <person name="Luo Y.B."/>
            <person name="Tsai W.C."/>
            <person name="Van de Peer Y."/>
            <person name="Liu Z.J."/>
        </authorList>
    </citation>
    <scope>NUCLEOTIDE SEQUENCE [LARGE SCALE GENOMIC DNA]</scope>
    <source>
        <strain evidence="6">cv. Shenzhen</strain>
        <tissue evidence="5">Stem</tissue>
    </source>
</reference>
<dbReference type="PANTHER" id="PTHR23315">
    <property type="entry name" value="U BOX DOMAIN-CONTAINING"/>
    <property type="match status" value="1"/>
</dbReference>
<evidence type="ECO:0000256" key="3">
    <source>
        <dbReference type="SAM" id="MobiDB-lite"/>
    </source>
</evidence>
<evidence type="ECO:0000256" key="2">
    <source>
        <dbReference type="PROSITE-ProRule" id="PRU00259"/>
    </source>
</evidence>
<evidence type="ECO:0000256" key="1">
    <source>
        <dbReference type="ARBA" id="ARBA00022786"/>
    </source>
</evidence>
<name>A0A2I0AT12_9ASPA</name>
<keyword evidence="1" id="KW-0833">Ubl conjugation pathway</keyword>
<dbReference type="AlphaFoldDB" id="A0A2I0AT12"/>
<dbReference type="Pfam" id="PF25598">
    <property type="entry name" value="ARM_PUB"/>
    <property type="match status" value="1"/>
</dbReference>
<protein>
    <submittedName>
        <fullName evidence="5">U-box domain-containing protein 3</fullName>
    </submittedName>
</protein>
<dbReference type="PROSITE" id="PS50176">
    <property type="entry name" value="ARM_REPEAT"/>
    <property type="match status" value="2"/>
</dbReference>
<dbReference type="InterPro" id="IPR058678">
    <property type="entry name" value="ARM_PUB"/>
</dbReference>
<dbReference type="OrthoDB" id="7537227at2759"/>
<dbReference type="PANTHER" id="PTHR23315:SF256">
    <property type="entry name" value="ARM REPEAT SUPERFAMILY PROTEIN"/>
    <property type="match status" value="1"/>
</dbReference>
<evidence type="ECO:0000313" key="5">
    <source>
        <dbReference type="EMBL" id="PKA58667.1"/>
    </source>
</evidence>
<evidence type="ECO:0000259" key="4">
    <source>
        <dbReference type="Pfam" id="PF25598"/>
    </source>
</evidence>
<feature type="region of interest" description="Disordered" evidence="3">
    <location>
        <begin position="1"/>
        <end position="34"/>
    </location>
</feature>
<proteinExistence type="predicted"/>
<feature type="domain" description="U-box" evidence="4">
    <location>
        <begin position="46"/>
        <end position="326"/>
    </location>
</feature>
<sequence length="370" mass="40190">MCQNPNLCFAMSPSDPPSPSGPEEAERNAKRQGQLQEFAGALANGGAADRVQAAREIRKFARRSPRARSALAVPAIIQPLIAMLSSVDHSSRESALLALLNIALRNERNKEKIVSNGVVPLLVDILRSDSSLRELATAAILTLSSLNSNKPIIAASGAVHLLVKILVSGSMQGRVDAVTALYNLSNCKEISEDIHLSIEAVRPLLTLLRDSKKYSKFADKAAGLLGILSKSEEGRCAISEVRGGILTLVETVEEGSLLSTEHAVSILLSLCRSNREKYRKLILNEGPIPGLLILTVEGTKKANDLARDLLELLRDDSRHKKVASEDLETIVYSIATRVDGPDKAEETAKKLLQDMLRRNMEADINRLQLT</sequence>
<dbReference type="SUPFAM" id="SSF48371">
    <property type="entry name" value="ARM repeat"/>
    <property type="match status" value="1"/>
</dbReference>
<dbReference type="Gene3D" id="1.25.10.10">
    <property type="entry name" value="Leucine-rich Repeat Variant"/>
    <property type="match status" value="1"/>
</dbReference>
<feature type="repeat" description="ARM" evidence="2">
    <location>
        <begin position="199"/>
        <end position="243"/>
    </location>
</feature>
<dbReference type="InterPro" id="IPR016024">
    <property type="entry name" value="ARM-type_fold"/>
</dbReference>
<dbReference type="SMART" id="SM00185">
    <property type="entry name" value="ARM"/>
    <property type="match status" value="3"/>
</dbReference>
<dbReference type="Proteomes" id="UP000236161">
    <property type="component" value="Unassembled WGS sequence"/>
</dbReference>
<accession>A0A2I0AT12</accession>
<dbReference type="InterPro" id="IPR000225">
    <property type="entry name" value="Armadillo"/>
</dbReference>
<gene>
    <name evidence="5" type="primary">PUB3</name>
    <name evidence="5" type="ORF">AXF42_Ash008954</name>
</gene>
<dbReference type="EMBL" id="KZ451951">
    <property type="protein sequence ID" value="PKA58667.1"/>
    <property type="molecule type" value="Genomic_DNA"/>
</dbReference>
<evidence type="ECO:0000313" key="6">
    <source>
        <dbReference type="Proteomes" id="UP000236161"/>
    </source>
</evidence>
<dbReference type="InterPro" id="IPR011989">
    <property type="entry name" value="ARM-like"/>
</dbReference>
<keyword evidence="6" id="KW-1185">Reference proteome</keyword>
<organism evidence="5 6">
    <name type="scientific">Apostasia shenzhenica</name>
    <dbReference type="NCBI Taxonomy" id="1088818"/>
    <lineage>
        <taxon>Eukaryota</taxon>
        <taxon>Viridiplantae</taxon>
        <taxon>Streptophyta</taxon>
        <taxon>Embryophyta</taxon>
        <taxon>Tracheophyta</taxon>
        <taxon>Spermatophyta</taxon>
        <taxon>Magnoliopsida</taxon>
        <taxon>Liliopsida</taxon>
        <taxon>Asparagales</taxon>
        <taxon>Orchidaceae</taxon>
        <taxon>Apostasioideae</taxon>
        <taxon>Apostasia</taxon>
    </lineage>
</organism>